<dbReference type="HOGENOM" id="CLU_2433460_0_0_1"/>
<accession>D7U6Y8</accession>
<dbReference type="PaxDb" id="29760-VIT_00s1336g00010.t01"/>
<evidence type="ECO:0000256" key="1">
    <source>
        <dbReference type="ARBA" id="ARBA00004123"/>
    </source>
</evidence>
<keyword evidence="4" id="KW-0238">DNA-binding</keyword>
<dbReference type="InterPro" id="IPR022042">
    <property type="entry name" value="snRNA-activating_su3"/>
</dbReference>
<comment type="similarity">
    <text evidence="2">Belongs to the SNAPC3/SRD2 family.</text>
</comment>
<dbReference type="eggNOG" id="KOG2664">
    <property type="taxonomic scope" value="Eukaryota"/>
</dbReference>
<dbReference type="GO" id="GO:0005634">
    <property type="term" value="C:nucleus"/>
    <property type="evidence" value="ECO:0007669"/>
    <property type="project" value="UniProtKB-SubCell"/>
</dbReference>
<dbReference type="AlphaFoldDB" id="D7U6Y8"/>
<evidence type="ECO:0000256" key="4">
    <source>
        <dbReference type="ARBA" id="ARBA00023125"/>
    </source>
</evidence>
<dbReference type="STRING" id="29760.D7U6Y8"/>
<dbReference type="InParanoid" id="D7U6Y8"/>
<dbReference type="PANTHER" id="PTHR13421:SF16">
    <property type="entry name" value="SNRNA-ACTIVATING PROTEIN COMPLEX SUBUNIT 3"/>
    <property type="match status" value="1"/>
</dbReference>
<keyword evidence="9" id="KW-1185">Reference proteome</keyword>
<reference evidence="9" key="1">
    <citation type="journal article" date="2007" name="Nature">
        <title>The grapevine genome sequence suggests ancestral hexaploidization in major angiosperm phyla.</title>
        <authorList>
            <consortium name="The French-Italian Public Consortium for Grapevine Genome Characterization."/>
            <person name="Jaillon O."/>
            <person name="Aury J.-M."/>
            <person name="Noel B."/>
            <person name="Policriti A."/>
            <person name="Clepet C."/>
            <person name="Casagrande A."/>
            <person name="Choisne N."/>
            <person name="Aubourg S."/>
            <person name="Vitulo N."/>
            <person name="Jubin C."/>
            <person name="Vezzi A."/>
            <person name="Legeai F."/>
            <person name="Hugueney P."/>
            <person name="Dasilva C."/>
            <person name="Horner D."/>
            <person name="Mica E."/>
            <person name="Jublot D."/>
            <person name="Poulain J."/>
            <person name="Bruyere C."/>
            <person name="Billault A."/>
            <person name="Segurens B."/>
            <person name="Gouyvenoux M."/>
            <person name="Ugarte E."/>
            <person name="Cattonaro F."/>
            <person name="Anthouard V."/>
            <person name="Vico V."/>
            <person name="Del Fabbro C."/>
            <person name="Alaux M."/>
            <person name="Di Gaspero G."/>
            <person name="Dumas V."/>
            <person name="Felice N."/>
            <person name="Paillard S."/>
            <person name="Juman I."/>
            <person name="Moroldo M."/>
            <person name="Scalabrin S."/>
            <person name="Canaguier A."/>
            <person name="Le Clainche I."/>
            <person name="Malacrida G."/>
            <person name="Durand E."/>
            <person name="Pesole G."/>
            <person name="Laucou V."/>
            <person name="Chatelet P."/>
            <person name="Merdinoglu D."/>
            <person name="Delledonne M."/>
            <person name="Pezzotti M."/>
            <person name="Lecharny A."/>
            <person name="Scarpelli C."/>
            <person name="Artiguenave F."/>
            <person name="Pe M.E."/>
            <person name="Valle G."/>
            <person name="Morgante M."/>
            <person name="Caboche M."/>
            <person name="Adam-Blondon A.-F."/>
            <person name="Weissenbach J."/>
            <person name="Quetier F."/>
            <person name="Wincker P."/>
        </authorList>
    </citation>
    <scope>NUCLEOTIDE SEQUENCE [LARGE SCALE GENOMIC DNA]</scope>
    <source>
        <strain evidence="9">cv. Pinot noir / PN40024</strain>
    </source>
</reference>
<protein>
    <submittedName>
        <fullName evidence="8">Uncharacterized protein</fullName>
    </submittedName>
</protein>
<dbReference type="EMBL" id="FN596587">
    <property type="protein sequence ID" value="CBI38507.3"/>
    <property type="molecule type" value="Genomic_DNA"/>
</dbReference>
<evidence type="ECO:0000313" key="8">
    <source>
        <dbReference type="EMBL" id="CBI38507.3"/>
    </source>
</evidence>
<evidence type="ECO:0000256" key="5">
    <source>
        <dbReference type="ARBA" id="ARBA00023163"/>
    </source>
</evidence>
<keyword evidence="3" id="KW-0805">Transcription regulation</keyword>
<comment type="subcellular location">
    <subcellularLocation>
        <location evidence="1">Nucleus</location>
    </subcellularLocation>
</comment>
<proteinExistence type="inferred from homology"/>
<gene>
    <name evidence="8" type="ORF">VIT_00s1336g00010</name>
</gene>
<dbReference type="Proteomes" id="UP000009183">
    <property type="component" value="Unassembled WGS sequence, unordered"/>
</dbReference>
<organism evidence="8 9">
    <name type="scientific">Vitis vinifera</name>
    <name type="common">Grape</name>
    <dbReference type="NCBI Taxonomy" id="29760"/>
    <lineage>
        <taxon>Eukaryota</taxon>
        <taxon>Viridiplantae</taxon>
        <taxon>Streptophyta</taxon>
        <taxon>Embryophyta</taxon>
        <taxon>Tracheophyta</taxon>
        <taxon>Spermatophyta</taxon>
        <taxon>Magnoliopsida</taxon>
        <taxon>eudicotyledons</taxon>
        <taxon>Gunneridae</taxon>
        <taxon>Pentapetalae</taxon>
        <taxon>rosids</taxon>
        <taxon>Vitales</taxon>
        <taxon>Vitaceae</taxon>
        <taxon>Viteae</taxon>
        <taxon>Vitis</taxon>
    </lineage>
</organism>
<keyword evidence="6" id="KW-0539">Nucleus</keyword>
<evidence type="ECO:0000256" key="2">
    <source>
        <dbReference type="ARBA" id="ARBA00010410"/>
    </source>
</evidence>
<dbReference type="GO" id="GO:0003677">
    <property type="term" value="F:DNA binding"/>
    <property type="evidence" value="ECO:0007669"/>
    <property type="project" value="UniProtKB-KW"/>
</dbReference>
<evidence type="ECO:0000256" key="7">
    <source>
        <dbReference type="SAM" id="Coils"/>
    </source>
</evidence>
<sequence length="103" mass="11402">MEIVECGLEDEDSYVSVPRGGPIYVPDFVGPITRVPEFLTSVVQHLQDLEAEISQARDEVLSVDELKIFTEEELVDKAFKEAFKDSEGAQHSSQLSDENSNAG</sequence>
<feature type="coiled-coil region" evidence="7">
    <location>
        <begin position="39"/>
        <end position="66"/>
    </location>
</feature>
<evidence type="ECO:0000256" key="6">
    <source>
        <dbReference type="ARBA" id="ARBA00023242"/>
    </source>
</evidence>
<dbReference type="PANTHER" id="PTHR13421">
    <property type="entry name" value="SNRNA-ACTIVATING PROTEIN COMPLEX SUBUNIT 3"/>
    <property type="match status" value="1"/>
</dbReference>
<dbReference type="OMA" id="RANDFRM"/>
<evidence type="ECO:0000313" key="9">
    <source>
        <dbReference type="Proteomes" id="UP000009183"/>
    </source>
</evidence>
<name>D7U6Y8_VITVI</name>
<keyword evidence="5" id="KW-0804">Transcription</keyword>
<keyword evidence="7" id="KW-0175">Coiled coil</keyword>
<evidence type="ECO:0000256" key="3">
    <source>
        <dbReference type="ARBA" id="ARBA00023015"/>
    </source>
</evidence>